<evidence type="ECO:0000256" key="8">
    <source>
        <dbReference type="ARBA" id="ARBA00029986"/>
    </source>
</evidence>
<comment type="function">
    <text evidence="9">Involved in protein export. Acts as a chaperone by maintaining the newly synthesized protein in an open conformation. Functions as a peptidyl-prolyl cis-trans isomerase.</text>
</comment>
<gene>
    <name evidence="9 13" type="primary">tig</name>
    <name evidence="13" type="ORF">ENV60_01730</name>
</gene>
<dbReference type="EC" id="5.2.1.8" evidence="3 9"/>
<evidence type="ECO:0000256" key="3">
    <source>
        <dbReference type="ARBA" id="ARBA00013194"/>
    </source>
</evidence>
<dbReference type="GO" id="GO:0044183">
    <property type="term" value="F:protein folding chaperone"/>
    <property type="evidence" value="ECO:0007669"/>
    <property type="project" value="TreeGrafter"/>
</dbReference>
<comment type="similarity">
    <text evidence="2 9">Belongs to the FKBP-type PPIase family. Tig subfamily.</text>
</comment>
<comment type="subcellular location">
    <subcellularLocation>
        <location evidence="9">Cytoplasm</location>
    </subcellularLocation>
    <text evidence="9">About half TF is bound to the ribosome near the polypeptide exit tunnel while the other half is free in the cytoplasm.</text>
</comment>
<evidence type="ECO:0000259" key="11">
    <source>
        <dbReference type="Pfam" id="PF05697"/>
    </source>
</evidence>
<feature type="domain" description="Trigger factor C-terminal" evidence="12">
    <location>
        <begin position="245"/>
        <end position="372"/>
    </location>
</feature>
<dbReference type="PANTHER" id="PTHR30560">
    <property type="entry name" value="TRIGGER FACTOR CHAPERONE AND PEPTIDYL-PROLYL CIS/TRANS ISOMERASE"/>
    <property type="match status" value="1"/>
</dbReference>
<evidence type="ECO:0000259" key="12">
    <source>
        <dbReference type="Pfam" id="PF05698"/>
    </source>
</evidence>
<dbReference type="InterPro" id="IPR008880">
    <property type="entry name" value="Trigger_fac_C"/>
</dbReference>
<protein>
    <recommendedName>
        <fullName evidence="4 9">Trigger factor</fullName>
        <shortName evidence="9">TF</shortName>
        <ecNumber evidence="3 9">5.2.1.8</ecNumber>
    </recommendedName>
    <alternativeName>
        <fullName evidence="8 9">PPIase</fullName>
    </alternativeName>
</protein>
<evidence type="ECO:0000256" key="2">
    <source>
        <dbReference type="ARBA" id="ARBA00005464"/>
    </source>
</evidence>
<reference evidence="13" key="1">
    <citation type="journal article" date="2020" name="mSystems">
        <title>Genome- and Community-Level Interaction Insights into Carbon Utilization and Element Cycling Functions of Hydrothermarchaeota in Hydrothermal Sediment.</title>
        <authorList>
            <person name="Zhou Z."/>
            <person name="Liu Y."/>
            <person name="Xu W."/>
            <person name="Pan J."/>
            <person name="Luo Z.H."/>
            <person name="Li M."/>
        </authorList>
    </citation>
    <scope>NUCLEOTIDE SEQUENCE [LARGE SCALE GENOMIC DNA]</scope>
    <source>
        <strain evidence="13">SpSt-774</strain>
    </source>
</reference>
<feature type="domain" description="Trigger factor ribosome-binding bacterial" evidence="11">
    <location>
        <begin position="1"/>
        <end position="129"/>
    </location>
</feature>
<keyword evidence="9" id="KW-0131">Cell cycle</keyword>
<comment type="caution">
    <text evidence="13">The sequence shown here is derived from an EMBL/GenBank/DDBJ whole genome shotgun (WGS) entry which is preliminary data.</text>
</comment>
<dbReference type="InterPro" id="IPR046357">
    <property type="entry name" value="PPIase_dom_sf"/>
</dbReference>
<dbReference type="GO" id="GO:0043335">
    <property type="term" value="P:protein unfolding"/>
    <property type="evidence" value="ECO:0007669"/>
    <property type="project" value="TreeGrafter"/>
</dbReference>
<organism evidence="13">
    <name type="scientific">candidate division WOR-3 bacterium</name>
    <dbReference type="NCBI Taxonomy" id="2052148"/>
    <lineage>
        <taxon>Bacteria</taxon>
        <taxon>Bacteria division WOR-3</taxon>
    </lineage>
</organism>
<dbReference type="InterPro" id="IPR037041">
    <property type="entry name" value="Trigger_fac_C_sf"/>
</dbReference>
<dbReference type="Pfam" id="PF05697">
    <property type="entry name" value="Trigger_N"/>
    <property type="match status" value="1"/>
</dbReference>
<dbReference type="InterPro" id="IPR005215">
    <property type="entry name" value="Trig_fac"/>
</dbReference>
<dbReference type="GO" id="GO:0015031">
    <property type="term" value="P:protein transport"/>
    <property type="evidence" value="ECO:0007669"/>
    <property type="project" value="UniProtKB-UniRule"/>
</dbReference>
<evidence type="ECO:0000256" key="5">
    <source>
        <dbReference type="ARBA" id="ARBA00023110"/>
    </source>
</evidence>
<evidence type="ECO:0000256" key="1">
    <source>
        <dbReference type="ARBA" id="ARBA00000971"/>
    </source>
</evidence>
<keyword evidence="10" id="KW-0175">Coiled coil</keyword>
<evidence type="ECO:0000256" key="9">
    <source>
        <dbReference type="HAMAP-Rule" id="MF_00303"/>
    </source>
</evidence>
<dbReference type="GO" id="GO:0051301">
    <property type="term" value="P:cell division"/>
    <property type="evidence" value="ECO:0007669"/>
    <property type="project" value="UniProtKB-KW"/>
</dbReference>
<evidence type="ECO:0000256" key="4">
    <source>
        <dbReference type="ARBA" id="ARBA00016902"/>
    </source>
</evidence>
<dbReference type="Gene3D" id="3.10.50.40">
    <property type="match status" value="1"/>
</dbReference>
<keyword evidence="7 9" id="KW-0413">Isomerase</keyword>
<dbReference type="GO" id="GO:0043022">
    <property type="term" value="F:ribosome binding"/>
    <property type="evidence" value="ECO:0007669"/>
    <property type="project" value="TreeGrafter"/>
</dbReference>
<comment type="domain">
    <text evidence="9">Consists of 3 domains; the N-terminus binds the ribosome, the middle domain has PPIase activity, while the C-terminus has intrinsic chaperone activity on its own.</text>
</comment>
<keyword evidence="9" id="KW-0132">Cell division</keyword>
<dbReference type="SUPFAM" id="SSF54534">
    <property type="entry name" value="FKBP-like"/>
    <property type="match status" value="1"/>
</dbReference>
<accession>A0A7C4XLB7</accession>
<dbReference type="SUPFAM" id="SSF109998">
    <property type="entry name" value="Triger factor/SurA peptide-binding domain-like"/>
    <property type="match status" value="1"/>
</dbReference>
<sequence length="394" mass="46709">MEYNIIEISEIEKEVEFLVSKEELNPYLDEELEKLRKDVTIKGYRKGRVPKNIIKALYKETIRTNALNSLINQYYQKLLEEKNWQPAGDVELLKLEEDDDKIKFRLKIEIMPDFNVENYLGLELFKNKPLPLEYIYEETIENLRESYASVRETDEPAAVDNFVTLDLEVIKDNKVNEQKKDITVKVGDRSLPDDLNRALVGIKKGVKRQIKIDDSTYRINVKRVEEKILPQVDDEFAHLLDCENIEELKKRIMEEAKEKEENRLREELEESLARILLERNHFPVPKSLINFEYQLILKAHNLVDSESNKERFWEIAEKRARFNLIIEKIAQKENIKTEDSEVMEILNKSSQEIKEDRKGAIEYLRKILTKAKTIDFLINNAVIIEQERLFIPRR</sequence>
<dbReference type="AlphaFoldDB" id="A0A7C4XLB7"/>
<dbReference type="EMBL" id="DTGZ01000032">
    <property type="protein sequence ID" value="HGV97000.1"/>
    <property type="molecule type" value="Genomic_DNA"/>
</dbReference>
<feature type="coiled-coil region" evidence="10">
    <location>
        <begin position="242"/>
        <end position="278"/>
    </location>
</feature>
<evidence type="ECO:0000256" key="7">
    <source>
        <dbReference type="ARBA" id="ARBA00023235"/>
    </source>
</evidence>
<keyword evidence="9" id="KW-0963">Cytoplasm</keyword>
<keyword evidence="5 9" id="KW-0697">Rotamase</keyword>
<dbReference type="Gene3D" id="1.10.3120.10">
    <property type="entry name" value="Trigger factor, C-terminal domain"/>
    <property type="match status" value="1"/>
</dbReference>
<evidence type="ECO:0000256" key="6">
    <source>
        <dbReference type="ARBA" id="ARBA00023186"/>
    </source>
</evidence>
<name>A0A7C4XLB7_UNCW3</name>
<dbReference type="PANTHER" id="PTHR30560:SF3">
    <property type="entry name" value="TRIGGER FACTOR-LIKE PROTEIN TIG, CHLOROPLASTIC"/>
    <property type="match status" value="1"/>
</dbReference>
<evidence type="ECO:0000313" key="13">
    <source>
        <dbReference type="EMBL" id="HGV97000.1"/>
    </source>
</evidence>
<dbReference type="InterPro" id="IPR036611">
    <property type="entry name" value="Trigger_fac_ribosome-bd_sf"/>
</dbReference>
<comment type="catalytic activity">
    <reaction evidence="1 9">
        <text>[protein]-peptidylproline (omega=180) = [protein]-peptidylproline (omega=0)</text>
        <dbReference type="Rhea" id="RHEA:16237"/>
        <dbReference type="Rhea" id="RHEA-COMP:10747"/>
        <dbReference type="Rhea" id="RHEA-COMP:10748"/>
        <dbReference type="ChEBI" id="CHEBI:83833"/>
        <dbReference type="ChEBI" id="CHEBI:83834"/>
        <dbReference type="EC" id="5.2.1.8"/>
    </reaction>
</comment>
<dbReference type="InterPro" id="IPR027304">
    <property type="entry name" value="Trigger_fact/SurA_dom_sf"/>
</dbReference>
<dbReference type="HAMAP" id="MF_00303">
    <property type="entry name" value="Trigger_factor_Tig"/>
    <property type="match status" value="1"/>
</dbReference>
<evidence type="ECO:0000256" key="10">
    <source>
        <dbReference type="SAM" id="Coils"/>
    </source>
</evidence>
<dbReference type="Pfam" id="PF05698">
    <property type="entry name" value="Trigger_C"/>
    <property type="match status" value="1"/>
</dbReference>
<dbReference type="NCBIfam" id="TIGR00115">
    <property type="entry name" value="tig"/>
    <property type="match status" value="1"/>
</dbReference>
<dbReference type="PIRSF" id="PIRSF003095">
    <property type="entry name" value="Trigger_factor"/>
    <property type="match status" value="1"/>
</dbReference>
<dbReference type="GO" id="GO:0051083">
    <property type="term" value="P:'de novo' cotranslational protein folding"/>
    <property type="evidence" value="ECO:0007669"/>
    <property type="project" value="TreeGrafter"/>
</dbReference>
<dbReference type="SUPFAM" id="SSF102735">
    <property type="entry name" value="Trigger factor ribosome-binding domain"/>
    <property type="match status" value="1"/>
</dbReference>
<dbReference type="GO" id="GO:0003755">
    <property type="term" value="F:peptidyl-prolyl cis-trans isomerase activity"/>
    <property type="evidence" value="ECO:0007669"/>
    <property type="project" value="UniProtKB-UniRule"/>
</dbReference>
<keyword evidence="6 9" id="KW-0143">Chaperone</keyword>
<dbReference type="Gene3D" id="3.30.70.1050">
    <property type="entry name" value="Trigger factor ribosome-binding domain"/>
    <property type="match status" value="1"/>
</dbReference>
<proteinExistence type="inferred from homology"/>
<dbReference type="InterPro" id="IPR008881">
    <property type="entry name" value="Trigger_fac_ribosome-bd_bac"/>
</dbReference>
<dbReference type="GO" id="GO:0005737">
    <property type="term" value="C:cytoplasm"/>
    <property type="evidence" value="ECO:0007669"/>
    <property type="project" value="UniProtKB-SubCell"/>
</dbReference>